<dbReference type="OrthoDB" id="7997937at2"/>
<evidence type="ECO:0000313" key="3">
    <source>
        <dbReference type="Proteomes" id="UP000474159"/>
    </source>
</evidence>
<name>A0A6L3SU73_9HYPH</name>
<keyword evidence="3" id="KW-1185">Reference proteome</keyword>
<accession>A0A6L3SU73</accession>
<comment type="caution">
    <text evidence="2">The sequence shown here is derived from an EMBL/GenBank/DDBJ whole genome shotgun (WGS) entry which is preliminary data.</text>
</comment>
<dbReference type="InterPro" id="IPR010985">
    <property type="entry name" value="Ribbon_hlx_hlx"/>
</dbReference>
<dbReference type="AlphaFoldDB" id="A0A6L3SU73"/>
<organism evidence="2 3">
    <name type="scientific">Methylobacterium soli</name>
    <dbReference type="NCBI Taxonomy" id="553447"/>
    <lineage>
        <taxon>Bacteria</taxon>
        <taxon>Pseudomonadati</taxon>
        <taxon>Pseudomonadota</taxon>
        <taxon>Alphaproteobacteria</taxon>
        <taxon>Hyphomicrobiales</taxon>
        <taxon>Methylobacteriaceae</taxon>
        <taxon>Methylobacterium</taxon>
    </lineage>
</organism>
<dbReference type="GO" id="GO:0006355">
    <property type="term" value="P:regulation of DNA-templated transcription"/>
    <property type="evidence" value="ECO:0007669"/>
    <property type="project" value="InterPro"/>
</dbReference>
<gene>
    <name evidence="2" type="ORF">F6X53_20025</name>
</gene>
<dbReference type="Proteomes" id="UP000474159">
    <property type="component" value="Unassembled WGS sequence"/>
</dbReference>
<feature type="region of interest" description="Disordered" evidence="1">
    <location>
        <begin position="21"/>
        <end position="45"/>
    </location>
</feature>
<evidence type="ECO:0000313" key="2">
    <source>
        <dbReference type="EMBL" id="KAB1077170.1"/>
    </source>
</evidence>
<evidence type="ECO:0000256" key="1">
    <source>
        <dbReference type="SAM" id="MobiDB-lite"/>
    </source>
</evidence>
<sequence>MIVSKRPSVIGGLKLPGSDARALAADGAPEQSDAAPNPKPAGRVRPEVVHTSVYLPREVHRRLREIAFTRDCKVHDVIMEGIDAALQKHGHPSVDTIKGDQRSKQ</sequence>
<dbReference type="RefSeq" id="WP_151001957.1">
    <property type="nucleotide sequence ID" value="NZ_BPQY01000250.1"/>
</dbReference>
<dbReference type="SUPFAM" id="SSF47598">
    <property type="entry name" value="Ribbon-helix-helix"/>
    <property type="match status" value="1"/>
</dbReference>
<protein>
    <submittedName>
        <fullName evidence="2">Uncharacterized protein</fullName>
    </submittedName>
</protein>
<proteinExistence type="predicted"/>
<dbReference type="EMBL" id="VZZK01000023">
    <property type="protein sequence ID" value="KAB1077170.1"/>
    <property type="molecule type" value="Genomic_DNA"/>
</dbReference>
<reference evidence="2 3" key="1">
    <citation type="submission" date="2019-09" db="EMBL/GenBank/DDBJ databases">
        <title>YIM 48816 draft genome.</title>
        <authorList>
            <person name="Jiang L."/>
        </authorList>
    </citation>
    <scope>NUCLEOTIDE SEQUENCE [LARGE SCALE GENOMIC DNA]</scope>
    <source>
        <strain evidence="2 3">YIM 48816</strain>
    </source>
</reference>